<keyword evidence="4" id="KW-1003">Cell membrane</keyword>
<dbReference type="RefSeq" id="WP_082346521.1">
    <property type="nucleotide sequence ID" value="NZ_CAMJVL010000001.1"/>
</dbReference>
<evidence type="ECO:0000256" key="13">
    <source>
        <dbReference type="ARBA" id="ARBA00023139"/>
    </source>
</evidence>
<evidence type="ECO:0000256" key="11">
    <source>
        <dbReference type="ARBA" id="ARBA00022842"/>
    </source>
</evidence>
<keyword evidence="14" id="KW-0449">Lipoprotein</keyword>
<feature type="binding site" evidence="19">
    <location>
        <position position="313"/>
    </location>
    <ligand>
        <name>Mg(2+)</name>
        <dbReference type="ChEBI" id="CHEBI:18420"/>
    </ligand>
</feature>
<evidence type="ECO:0000256" key="3">
    <source>
        <dbReference type="ARBA" id="ARBA00016337"/>
    </source>
</evidence>
<feature type="binding site" evidence="19">
    <location>
        <position position="198"/>
    </location>
    <ligand>
        <name>Mg(2+)</name>
        <dbReference type="ChEBI" id="CHEBI:18420"/>
    </ligand>
</feature>
<evidence type="ECO:0000256" key="4">
    <source>
        <dbReference type="ARBA" id="ARBA00022475"/>
    </source>
</evidence>
<accession>A0A5E3ZWK4</accession>
<feature type="binding site" evidence="19">
    <location>
        <position position="317"/>
    </location>
    <ligand>
        <name>Mg(2+)</name>
        <dbReference type="ChEBI" id="CHEBI:18420"/>
    </ligand>
</feature>
<dbReference type="EMBL" id="LR584267">
    <property type="protein sequence ID" value="VHN99947.1"/>
    <property type="molecule type" value="Genomic_DNA"/>
</dbReference>
<name>A0A5E3ZWK4_9ACTN</name>
<evidence type="ECO:0000256" key="19">
    <source>
        <dbReference type="PIRSR" id="PIRSR006268-2"/>
    </source>
</evidence>
<evidence type="ECO:0000256" key="12">
    <source>
        <dbReference type="ARBA" id="ARBA00023136"/>
    </source>
</evidence>
<proteinExistence type="inferred from homology"/>
<evidence type="ECO:0000256" key="1">
    <source>
        <dbReference type="ARBA" id="ARBA00008282"/>
    </source>
</evidence>
<dbReference type="Pfam" id="PF02424">
    <property type="entry name" value="ApbE"/>
    <property type="match status" value="1"/>
</dbReference>
<comment type="subcellular location">
    <subcellularLocation>
        <location evidence="17">Cell inner membrane</location>
        <topology evidence="17">Lipid-anchor</topology>
        <orientation evidence="17">Periplasmic side</orientation>
    </subcellularLocation>
</comment>
<dbReference type="SUPFAM" id="SSF143631">
    <property type="entry name" value="ApbE-like"/>
    <property type="match status" value="1"/>
</dbReference>
<evidence type="ECO:0000256" key="8">
    <source>
        <dbReference type="ARBA" id="ARBA00022723"/>
    </source>
</evidence>
<dbReference type="PROSITE" id="PS51318">
    <property type="entry name" value="TAT"/>
    <property type="match status" value="1"/>
</dbReference>
<dbReference type="PANTHER" id="PTHR30040:SF2">
    <property type="entry name" value="FAD:PROTEIN FMN TRANSFERASE"/>
    <property type="match status" value="1"/>
</dbReference>
<evidence type="ECO:0000256" key="9">
    <source>
        <dbReference type="ARBA" id="ARBA00022729"/>
    </source>
</evidence>
<reference evidence="20 21" key="1">
    <citation type="submission" date="2019-04" db="EMBL/GenBank/DDBJ databases">
        <authorList>
            <person name="Seth-Smith MB H."/>
            <person name="Seth-Smith H."/>
        </authorList>
    </citation>
    <scope>NUCLEOTIDE SEQUENCE [LARGE SCALE GENOMIC DNA]</scope>
    <source>
        <strain evidence="20">USB-603019</strain>
    </source>
</reference>
<evidence type="ECO:0000256" key="18">
    <source>
        <dbReference type="PIRNR" id="PIRNR006268"/>
    </source>
</evidence>
<keyword evidence="10 18" id="KW-0274">FAD</keyword>
<evidence type="ECO:0000256" key="2">
    <source>
        <dbReference type="ARBA" id="ARBA00011955"/>
    </source>
</evidence>
<dbReference type="FunFam" id="3.10.520.10:FF:000001">
    <property type="entry name" value="FAD:protein FMN transferase"/>
    <property type="match status" value="1"/>
</dbReference>
<dbReference type="PIRSF" id="PIRSF006268">
    <property type="entry name" value="ApbE"/>
    <property type="match status" value="1"/>
</dbReference>
<evidence type="ECO:0000256" key="7">
    <source>
        <dbReference type="ARBA" id="ARBA00022679"/>
    </source>
</evidence>
<dbReference type="Proteomes" id="UP000324288">
    <property type="component" value="Chromosome"/>
</dbReference>
<evidence type="ECO:0000313" key="20">
    <source>
        <dbReference type="EMBL" id="VHN99947.1"/>
    </source>
</evidence>
<keyword evidence="12" id="KW-0472">Membrane</keyword>
<keyword evidence="7 18" id="KW-0808">Transferase</keyword>
<evidence type="ECO:0000256" key="6">
    <source>
        <dbReference type="ARBA" id="ARBA00022630"/>
    </source>
</evidence>
<keyword evidence="5" id="KW-0997">Cell inner membrane</keyword>
<evidence type="ECO:0000256" key="5">
    <source>
        <dbReference type="ARBA" id="ARBA00022519"/>
    </source>
</evidence>
<comment type="cofactor">
    <cofactor evidence="19">
        <name>Mg(2+)</name>
        <dbReference type="ChEBI" id="CHEBI:18420"/>
    </cofactor>
    <cofactor evidence="19">
        <name>Mn(2+)</name>
        <dbReference type="ChEBI" id="CHEBI:29035"/>
    </cofactor>
    <text evidence="19">Magnesium. Can also use manganese.</text>
</comment>
<keyword evidence="11 18" id="KW-0460">Magnesium</keyword>
<evidence type="ECO:0000256" key="14">
    <source>
        <dbReference type="ARBA" id="ARBA00023288"/>
    </source>
</evidence>
<keyword evidence="21" id="KW-1185">Reference proteome</keyword>
<keyword evidence="8 18" id="KW-0479">Metal-binding</keyword>
<dbReference type="AlphaFoldDB" id="A0A5E3ZWK4"/>
<comment type="catalytic activity">
    <reaction evidence="16 18">
        <text>L-threonyl-[protein] + FAD = FMN-L-threonyl-[protein] + AMP + H(+)</text>
        <dbReference type="Rhea" id="RHEA:36847"/>
        <dbReference type="Rhea" id="RHEA-COMP:11060"/>
        <dbReference type="Rhea" id="RHEA-COMP:11061"/>
        <dbReference type="ChEBI" id="CHEBI:15378"/>
        <dbReference type="ChEBI" id="CHEBI:30013"/>
        <dbReference type="ChEBI" id="CHEBI:57692"/>
        <dbReference type="ChEBI" id="CHEBI:74257"/>
        <dbReference type="ChEBI" id="CHEBI:456215"/>
        <dbReference type="EC" id="2.7.1.180"/>
    </reaction>
</comment>
<dbReference type="EC" id="2.7.1.180" evidence="2 18"/>
<dbReference type="GO" id="GO:0005886">
    <property type="term" value="C:plasma membrane"/>
    <property type="evidence" value="ECO:0007669"/>
    <property type="project" value="UniProtKB-SubCell"/>
</dbReference>
<dbReference type="GO" id="GO:0046872">
    <property type="term" value="F:metal ion binding"/>
    <property type="evidence" value="ECO:0007669"/>
    <property type="project" value="UniProtKB-UniRule"/>
</dbReference>
<evidence type="ECO:0000256" key="16">
    <source>
        <dbReference type="ARBA" id="ARBA00048540"/>
    </source>
</evidence>
<sequence length="361" mass="39549">MTNTPPSARRERRESRWLSRRGFLSLAGVAGLLGVGSTAGCSFEENPQKTVLRGTTMGTYYAITYLATAKTPPQAEVRDKVEARFAAINHQMSTFIPESELSRFNQFRKVDTPFPVSPEVITVMREAVRLNKVAEGKLDVTVGPLVNLWGFGPEGRPNKIPNDAQIDETKAKCGIEHLEVLDNALVKKIPELYVDLSSIAKGYGVDSIAWELEALGVERYLIDVGGEVRGQGAGTRGGPWRVAVERPVPHGDASLDRVIHLVNTSVATSGDYRNYFEENGHRFSHTIDPQTGRPITHNLASVTVMDASCMTADGLATGLDVLGPEEGMKQATKLNLACIMIVKEDGAFREITSPAWRRQMQ</sequence>
<keyword evidence="13" id="KW-0564">Palmitate</keyword>
<keyword evidence="9" id="KW-0732">Signal</keyword>
<dbReference type="InterPro" id="IPR003374">
    <property type="entry name" value="ApbE-like_sf"/>
</dbReference>
<evidence type="ECO:0000256" key="17">
    <source>
        <dbReference type="ARBA" id="ARBA00060485"/>
    </source>
</evidence>
<dbReference type="GO" id="GO:0016740">
    <property type="term" value="F:transferase activity"/>
    <property type="evidence" value="ECO:0007669"/>
    <property type="project" value="UniProtKB-UniRule"/>
</dbReference>
<evidence type="ECO:0000256" key="10">
    <source>
        <dbReference type="ARBA" id="ARBA00022827"/>
    </source>
</evidence>
<keyword evidence="6 18" id="KW-0285">Flavoprotein</keyword>
<gene>
    <name evidence="20" type="primary">apbE</name>
    <name evidence="20" type="ORF">LC603019_00353</name>
</gene>
<evidence type="ECO:0000256" key="15">
    <source>
        <dbReference type="ARBA" id="ARBA00031306"/>
    </source>
</evidence>
<protein>
    <recommendedName>
        <fullName evidence="3 18">FAD:protein FMN transferase</fullName>
        <ecNumber evidence="2 18">2.7.1.180</ecNumber>
    </recommendedName>
    <alternativeName>
        <fullName evidence="15 18">Flavin transferase</fullName>
    </alternativeName>
</protein>
<organism evidence="20 21">
    <name type="scientific">Lawsonella clevelandensis</name>
    <dbReference type="NCBI Taxonomy" id="1528099"/>
    <lineage>
        <taxon>Bacteria</taxon>
        <taxon>Bacillati</taxon>
        <taxon>Actinomycetota</taxon>
        <taxon>Actinomycetes</taxon>
        <taxon>Mycobacteriales</taxon>
        <taxon>Lawsonellaceae</taxon>
        <taxon>Lawsonella</taxon>
    </lineage>
</organism>
<comment type="similarity">
    <text evidence="1 18">Belongs to the ApbE family.</text>
</comment>
<dbReference type="InterPro" id="IPR024932">
    <property type="entry name" value="ApbE"/>
</dbReference>
<evidence type="ECO:0000313" key="21">
    <source>
        <dbReference type="Proteomes" id="UP000324288"/>
    </source>
</evidence>
<dbReference type="PANTHER" id="PTHR30040">
    <property type="entry name" value="THIAMINE BIOSYNTHESIS LIPOPROTEIN APBE"/>
    <property type="match status" value="1"/>
</dbReference>
<dbReference type="Gene3D" id="3.10.520.10">
    <property type="entry name" value="ApbE-like domains"/>
    <property type="match status" value="1"/>
</dbReference>
<dbReference type="InterPro" id="IPR006311">
    <property type="entry name" value="TAT_signal"/>
</dbReference>
<dbReference type="GeneID" id="84894347"/>